<organism evidence="6">
    <name type="scientific">hydrothermal vent metagenome</name>
    <dbReference type="NCBI Taxonomy" id="652676"/>
    <lineage>
        <taxon>unclassified sequences</taxon>
        <taxon>metagenomes</taxon>
        <taxon>ecological metagenomes</taxon>
    </lineage>
</organism>
<reference evidence="6" key="1">
    <citation type="submission" date="2018-06" db="EMBL/GenBank/DDBJ databases">
        <authorList>
            <person name="Zhirakovskaya E."/>
        </authorList>
    </citation>
    <scope>NUCLEOTIDE SEQUENCE</scope>
</reference>
<dbReference type="GO" id="GO:0097269">
    <property type="term" value="F:all-trans-decaprenyl-diphosphate synthase activity"/>
    <property type="evidence" value="ECO:0007669"/>
    <property type="project" value="UniProtKB-EC"/>
</dbReference>
<dbReference type="InterPro" id="IPR033749">
    <property type="entry name" value="Polyprenyl_synt_CS"/>
</dbReference>
<gene>
    <name evidence="6" type="ORF">MNBD_ALPHA06-872</name>
</gene>
<dbReference type="PANTHER" id="PTHR12001">
    <property type="entry name" value="GERANYLGERANYL PYROPHOSPHATE SYNTHASE"/>
    <property type="match status" value="1"/>
</dbReference>
<dbReference type="AlphaFoldDB" id="A0A3B0T0H4"/>
<proteinExistence type="inferred from homology"/>
<dbReference type="PANTHER" id="PTHR12001:SF69">
    <property type="entry name" value="ALL TRANS-POLYPRENYL-DIPHOSPHATE SYNTHASE PDSS1"/>
    <property type="match status" value="1"/>
</dbReference>
<keyword evidence="4" id="KW-0479">Metal-binding</keyword>
<dbReference type="Gene3D" id="1.10.600.10">
    <property type="entry name" value="Farnesyl Diphosphate Synthase"/>
    <property type="match status" value="1"/>
</dbReference>
<dbReference type="InterPro" id="IPR008949">
    <property type="entry name" value="Isoprenoid_synthase_dom_sf"/>
</dbReference>
<dbReference type="GO" id="GO:0008299">
    <property type="term" value="P:isoprenoid biosynthetic process"/>
    <property type="evidence" value="ECO:0007669"/>
    <property type="project" value="InterPro"/>
</dbReference>
<keyword evidence="3 6" id="KW-0808">Transferase</keyword>
<dbReference type="SFLD" id="SFLDS00005">
    <property type="entry name" value="Isoprenoid_Synthase_Type_I"/>
    <property type="match status" value="1"/>
</dbReference>
<evidence type="ECO:0000256" key="5">
    <source>
        <dbReference type="ARBA" id="ARBA00022842"/>
    </source>
</evidence>
<dbReference type="InterPro" id="IPR000092">
    <property type="entry name" value="Polyprenyl_synt"/>
</dbReference>
<dbReference type="CDD" id="cd00685">
    <property type="entry name" value="Trans_IPPS_HT"/>
    <property type="match status" value="1"/>
</dbReference>
<evidence type="ECO:0000313" key="6">
    <source>
        <dbReference type="EMBL" id="VAW02324.1"/>
    </source>
</evidence>
<evidence type="ECO:0000256" key="1">
    <source>
        <dbReference type="ARBA" id="ARBA00001946"/>
    </source>
</evidence>
<comment type="cofactor">
    <cofactor evidence="1">
        <name>Mg(2+)</name>
        <dbReference type="ChEBI" id="CHEBI:18420"/>
    </cofactor>
</comment>
<evidence type="ECO:0000256" key="2">
    <source>
        <dbReference type="ARBA" id="ARBA00006706"/>
    </source>
</evidence>
<dbReference type="PROSITE" id="PS00723">
    <property type="entry name" value="POLYPRENYL_SYNTHASE_1"/>
    <property type="match status" value="1"/>
</dbReference>
<evidence type="ECO:0000256" key="4">
    <source>
        <dbReference type="ARBA" id="ARBA00022723"/>
    </source>
</evidence>
<accession>A0A3B0T0H4</accession>
<dbReference type="Pfam" id="PF00348">
    <property type="entry name" value="polyprenyl_synt"/>
    <property type="match status" value="1"/>
</dbReference>
<evidence type="ECO:0000256" key="3">
    <source>
        <dbReference type="ARBA" id="ARBA00022679"/>
    </source>
</evidence>
<dbReference type="SUPFAM" id="SSF48576">
    <property type="entry name" value="Terpenoid synthases"/>
    <property type="match status" value="1"/>
</dbReference>
<keyword evidence="5" id="KW-0460">Magnesium</keyword>
<dbReference type="EC" id="2.5.1.91" evidence="6"/>
<comment type="similarity">
    <text evidence="2">Belongs to the FPP/GGPP synthase family.</text>
</comment>
<dbReference type="GO" id="GO:0046872">
    <property type="term" value="F:metal ion binding"/>
    <property type="evidence" value="ECO:0007669"/>
    <property type="project" value="UniProtKB-KW"/>
</dbReference>
<name>A0A3B0T0H4_9ZZZZ</name>
<sequence>MSQAVKVSSLSGADDNPASRLSVLVAEDMARVNDLVNKRMQSPVGMIPDLAAHLVDAGGKRLRPMITLATSAILGYRGDHHIRLATAVEFIHSATLLHDDIVDGSKLRRGKAVANRLWGNSASVLVGDFLFAQSFSLMVETGHLPVLGILARASSVIAEGEVHQLSVIGNIDLPIEEYLAIIEAKTAELFAAAARVSAVVAKRPLEEELALDQYGRCLGLAFQLVDDALDYAGDERNLGKQAGDDFREAKVTLPLAFAYQNSNADDKKWWQQILDADLRSDADLDMARQKINQHQGIEQTLLRAKAYTKQAKTALSGFAPSEIRDCLMDLSDYVITRRF</sequence>
<dbReference type="EMBL" id="UOEE01000337">
    <property type="protein sequence ID" value="VAW02324.1"/>
    <property type="molecule type" value="Genomic_DNA"/>
</dbReference>
<protein>
    <submittedName>
        <fullName evidence="6">Decaprenyl diphosphate synthase</fullName>
        <ecNumber evidence="6">2.5.1.91</ecNumber>
    </submittedName>
</protein>